<accession>A0AAV4IVT7</accession>
<evidence type="ECO:0000256" key="1">
    <source>
        <dbReference type="ARBA" id="ARBA00004613"/>
    </source>
</evidence>
<organism evidence="6 7">
    <name type="scientific">Elysia marginata</name>
    <dbReference type="NCBI Taxonomy" id="1093978"/>
    <lineage>
        <taxon>Eukaryota</taxon>
        <taxon>Metazoa</taxon>
        <taxon>Spiralia</taxon>
        <taxon>Lophotrochozoa</taxon>
        <taxon>Mollusca</taxon>
        <taxon>Gastropoda</taxon>
        <taxon>Heterobranchia</taxon>
        <taxon>Euthyneura</taxon>
        <taxon>Panpulmonata</taxon>
        <taxon>Sacoglossa</taxon>
        <taxon>Placobranchoidea</taxon>
        <taxon>Plakobranchidae</taxon>
        <taxon>Elysia</taxon>
    </lineage>
</organism>
<evidence type="ECO:0000313" key="6">
    <source>
        <dbReference type="EMBL" id="GFS13760.1"/>
    </source>
</evidence>
<evidence type="ECO:0000256" key="4">
    <source>
        <dbReference type="ARBA" id="ARBA00023157"/>
    </source>
</evidence>
<keyword evidence="7" id="KW-1185">Reference proteome</keyword>
<dbReference type="InterPro" id="IPR026645">
    <property type="entry name" value="Dermatopontin"/>
</dbReference>
<keyword evidence="5" id="KW-0732">Signal</keyword>
<evidence type="ECO:0000256" key="5">
    <source>
        <dbReference type="SAM" id="SignalP"/>
    </source>
</evidence>
<gene>
    <name evidence="6" type="ORF">ElyMa_003145200</name>
</gene>
<dbReference type="PANTHER" id="PTHR15040:SF1">
    <property type="entry name" value="DERMATOPONTIN-LIKE ISOFORM X1"/>
    <property type="match status" value="1"/>
</dbReference>
<evidence type="ECO:0000313" key="7">
    <source>
        <dbReference type="Proteomes" id="UP000762676"/>
    </source>
</evidence>
<keyword evidence="3" id="KW-0964">Secreted</keyword>
<comment type="similarity">
    <text evidence="2">Belongs to the dermatopontin family.</text>
</comment>
<sequence length="164" mass="18981">MQLSAVALTFLMVVILPCHVTHAQFQTDWDKPFLFECPLGRVLNKFYSVHNNRREDRRWNFGCADGPAGCVLNDCHWTDYVNNWDAPMNFMCPADYVIAGLQSYHNNGKEDRLFKFKCCSHEDHVTYSCKLTPYINNWDGVLNYEVPSEHVLTGMASVHSNKRE</sequence>
<dbReference type="EMBL" id="BMAT01006488">
    <property type="protein sequence ID" value="GFS13760.1"/>
    <property type="molecule type" value="Genomic_DNA"/>
</dbReference>
<comment type="subcellular location">
    <subcellularLocation>
        <location evidence="1">Secreted</location>
    </subcellularLocation>
</comment>
<protein>
    <submittedName>
        <fullName evidence="6">Hemagglutinin/amebocyte aggregation factor</fullName>
    </submittedName>
</protein>
<evidence type="ECO:0000256" key="2">
    <source>
        <dbReference type="ARBA" id="ARBA00008712"/>
    </source>
</evidence>
<name>A0AAV4IVT7_9GAST</name>
<feature type="signal peptide" evidence="5">
    <location>
        <begin position="1"/>
        <end position="23"/>
    </location>
</feature>
<evidence type="ECO:0000256" key="3">
    <source>
        <dbReference type="ARBA" id="ARBA00022525"/>
    </source>
</evidence>
<feature type="chain" id="PRO_5043585023" evidence="5">
    <location>
        <begin position="24"/>
        <end position="164"/>
    </location>
</feature>
<dbReference type="PANTHER" id="PTHR15040">
    <property type="entry name" value="DERMATOPONTIN-RELATED"/>
    <property type="match status" value="1"/>
</dbReference>
<proteinExistence type="inferred from homology"/>
<reference evidence="6 7" key="1">
    <citation type="journal article" date="2021" name="Elife">
        <title>Chloroplast acquisition without the gene transfer in kleptoplastic sea slugs, Plakobranchus ocellatus.</title>
        <authorList>
            <person name="Maeda T."/>
            <person name="Takahashi S."/>
            <person name="Yoshida T."/>
            <person name="Shimamura S."/>
            <person name="Takaki Y."/>
            <person name="Nagai Y."/>
            <person name="Toyoda A."/>
            <person name="Suzuki Y."/>
            <person name="Arimoto A."/>
            <person name="Ishii H."/>
            <person name="Satoh N."/>
            <person name="Nishiyama T."/>
            <person name="Hasebe M."/>
            <person name="Maruyama T."/>
            <person name="Minagawa J."/>
            <person name="Obokata J."/>
            <person name="Shigenobu S."/>
        </authorList>
    </citation>
    <scope>NUCLEOTIDE SEQUENCE [LARGE SCALE GENOMIC DNA]</scope>
</reference>
<dbReference type="Proteomes" id="UP000762676">
    <property type="component" value="Unassembled WGS sequence"/>
</dbReference>
<dbReference type="Pfam" id="PF14704">
    <property type="entry name" value="DERM"/>
    <property type="match status" value="1"/>
</dbReference>
<dbReference type="GO" id="GO:0031012">
    <property type="term" value="C:extracellular matrix"/>
    <property type="evidence" value="ECO:0007669"/>
    <property type="project" value="TreeGrafter"/>
</dbReference>
<dbReference type="GO" id="GO:0030199">
    <property type="term" value="P:collagen fibril organization"/>
    <property type="evidence" value="ECO:0007669"/>
    <property type="project" value="TreeGrafter"/>
</dbReference>
<dbReference type="AlphaFoldDB" id="A0AAV4IVT7"/>
<comment type="caution">
    <text evidence="6">The sequence shown here is derived from an EMBL/GenBank/DDBJ whole genome shotgun (WGS) entry which is preliminary data.</text>
</comment>
<keyword evidence="4" id="KW-1015">Disulfide bond</keyword>
<dbReference type="GO" id="GO:0005615">
    <property type="term" value="C:extracellular space"/>
    <property type="evidence" value="ECO:0007669"/>
    <property type="project" value="TreeGrafter"/>
</dbReference>